<proteinExistence type="predicted"/>
<dbReference type="AlphaFoldDB" id="A0A8B6HMY7"/>
<sequence length="192" mass="22630">MKQNRHANIDRLRQRVSIWEEVTRYRDTVNKHVDDIEAKILKQMLETVESESEKCKPAEEKLEGQLSKIVDYERSFSNIENYENEEHLFLGMTYLNKCLLTEEKELKSDTKHDDFWEKDVELVLAEEMKNFTNIVCMGNIKISNKPNSVTYNDIIQVTAQMCSISVIDSFKIKVTSIKKTERPKAIRIFFRS</sequence>
<dbReference type="EMBL" id="UYJE01010370">
    <property type="protein sequence ID" value="VDI82531.1"/>
    <property type="molecule type" value="Genomic_DNA"/>
</dbReference>
<dbReference type="Proteomes" id="UP000596742">
    <property type="component" value="Unassembled WGS sequence"/>
</dbReference>
<evidence type="ECO:0000313" key="2">
    <source>
        <dbReference type="Proteomes" id="UP000596742"/>
    </source>
</evidence>
<reference evidence="1" key="1">
    <citation type="submission" date="2018-11" db="EMBL/GenBank/DDBJ databases">
        <authorList>
            <person name="Alioto T."/>
            <person name="Alioto T."/>
        </authorList>
    </citation>
    <scope>NUCLEOTIDE SEQUENCE</scope>
</reference>
<accession>A0A8B6HMY7</accession>
<organism evidence="1 2">
    <name type="scientific">Mytilus galloprovincialis</name>
    <name type="common">Mediterranean mussel</name>
    <dbReference type="NCBI Taxonomy" id="29158"/>
    <lineage>
        <taxon>Eukaryota</taxon>
        <taxon>Metazoa</taxon>
        <taxon>Spiralia</taxon>
        <taxon>Lophotrochozoa</taxon>
        <taxon>Mollusca</taxon>
        <taxon>Bivalvia</taxon>
        <taxon>Autobranchia</taxon>
        <taxon>Pteriomorphia</taxon>
        <taxon>Mytilida</taxon>
        <taxon>Mytiloidea</taxon>
        <taxon>Mytilidae</taxon>
        <taxon>Mytilinae</taxon>
        <taxon>Mytilus</taxon>
    </lineage>
</organism>
<name>A0A8B6HMY7_MYTGA</name>
<protein>
    <submittedName>
        <fullName evidence="1">Uncharacterized protein</fullName>
    </submittedName>
</protein>
<gene>
    <name evidence="1" type="ORF">MGAL_10B042349</name>
</gene>
<comment type="caution">
    <text evidence="1">The sequence shown here is derived from an EMBL/GenBank/DDBJ whole genome shotgun (WGS) entry which is preliminary data.</text>
</comment>
<evidence type="ECO:0000313" key="1">
    <source>
        <dbReference type="EMBL" id="VDI82531.1"/>
    </source>
</evidence>
<keyword evidence="2" id="KW-1185">Reference proteome</keyword>